<name>A0AAV4M9A5_CAEEX</name>
<accession>A0AAV4M9A5</accession>
<keyword evidence="2" id="KW-1185">Reference proteome</keyword>
<dbReference type="AlphaFoldDB" id="A0AAV4M9A5"/>
<protein>
    <submittedName>
        <fullName evidence="1">Uncharacterized protein</fullName>
    </submittedName>
</protein>
<evidence type="ECO:0000313" key="2">
    <source>
        <dbReference type="Proteomes" id="UP001054945"/>
    </source>
</evidence>
<dbReference type="EMBL" id="BPLR01019397">
    <property type="protein sequence ID" value="GIX67409.1"/>
    <property type="molecule type" value="Genomic_DNA"/>
</dbReference>
<proteinExistence type="predicted"/>
<reference evidence="1 2" key="1">
    <citation type="submission" date="2021-06" db="EMBL/GenBank/DDBJ databases">
        <title>Caerostris extrusa draft genome.</title>
        <authorList>
            <person name="Kono N."/>
            <person name="Arakawa K."/>
        </authorList>
    </citation>
    <scope>NUCLEOTIDE SEQUENCE [LARGE SCALE GENOMIC DNA]</scope>
</reference>
<comment type="caution">
    <text evidence="1">The sequence shown here is derived from an EMBL/GenBank/DDBJ whole genome shotgun (WGS) entry which is preliminary data.</text>
</comment>
<gene>
    <name evidence="1" type="ORF">CEXT_319541</name>
</gene>
<sequence length="73" mass="8493">MCPIFTLWEVLVTLQPKEDYPQHEQIQRYTILIGIYITLLENGSIMACHELSQTATGRHQHIIEVEVVLRIMS</sequence>
<evidence type="ECO:0000313" key="1">
    <source>
        <dbReference type="EMBL" id="GIX67409.1"/>
    </source>
</evidence>
<dbReference type="Proteomes" id="UP001054945">
    <property type="component" value="Unassembled WGS sequence"/>
</dbReference>
<organism evidence="1 2">
    <name type="scientific">Caerostris extrusa</name>
    <name type="common">Bark spider</name>
    <name type="synonym">Caerostris bankana</name>
    <dbReference type="NCBI Taxonomy" id="172846"/>
    <lineage>
        <taxon>Eukaryota</taxon>
        <taxon>Metazoa</taxon>
        <taxon>Ecdysozoa</taxon>
        <taxon>Arthropoda</taxon>
        <taxon>Chelicerata</taxon>
        <taxon>Arachnida</taxon>
        <taxon>Araneae</taxon>
        <taxon>Araneomorphae</taxon>
        <taxon>Entelegynae</taxon>
        <taxon>Araneoidea</taxon>
        <taxon>Araneidae</taxon>
        <taxon>Caerostris</taxon>
    </lineage>
</organism>